<evidence type="ECO:0000313" key="4">
    <source>
        <dbReference type="EMBL" id="QBO37481.1"/>
    </source>
</evidence>
<evidence type="ECO:0000259" key="3">
    <source>
        <dbReference type="PROSITE" id="PS51462"/>
    </source>
</evidence>
<keyword evidence="5" id="KW-1185">Reference proteome</keyword>
<dbReference type="PANTHER" id="PTHR43736">
    <property type="entry name" value="ADP-RIBOSE PYROPHOSPHATASE"/>
    <property type="match status" value="1"/>
</dbReference>
<name>A0A4P6YXB4_9LACO</name>
<evidence type="ECO:0000313" key="5">
    <source>
        <dbReference type="Proteomes" id="UP000292886"/>
    </source>
</evidence>
<feature type="domain" description="Nudix hydrolase" evidence="3">
    <location>
        <begin position="8"/>
        <end position="133"/>
    </location>
</feature>
<dbReference type="InterPro" id="IPR020476">
    <property type="entry name" value="Nudix_hydrolase"/>
</dbReference>
<comment type="similarity">
    <text evidence="1">Belongs to the Nudix hydrolase family.</text>
</comment>
<dbReference type="GO" id="GO:0016787">
    <property type="term" value="F:hydrolase activity"/>
    <property type="evidence" value="ECO:0007669"/>
    <property type="project" value="UniProtKB-KW"/>
</dbReference>
<dbReference type="SUPFAM" id="SSF55811">
    <property type="entry name" value="Nudix"/>
    <property type="match status" value="1"/>
</dbReference>
<evidence type="ECO:0000256" key="1">
    <source>
        <dbReference type="ARBA" id="ARBA00005582"/>
    </source>
</evidence>
<dbReference type="EMBL" id="CP037940">
    <property type="protein sequence ID" value="QBO37481.1"/>
    <property type="molecule type" value="Genomic_DNA"/>
</dbReference>
<accession>A0A4P6YXB4</accession>
<reference evidence="5" key="1">
    <citation type="submission" date="2019-03" db="EMBL/GenBank/DDBJ databases">
        <title>Weissella sp. 26KH-42 Genome sequencing.</title>
        <authorList>
            <person name="Heo J."/>
            <person name="Kim S.-J."/>
            <person name="Kim J.-S."/>
            <person name="Hong S.-B."/>
            <person name="Kwon S.-W."/>
        </authorList>
    </citation>
    <scope>NUCLEOTIDE SEQUENCE [LARGE SCALE GENOMIC DNA]</scope>
    <source>
        <strain evidence="5">26KH-42</strain>
    </source>
</reference>
<dbReference type="PANTHER" id="PTHR43736:SF1">
    <property type="entry name" value="DIHYDRONEOPTERIN TRIPHOSPHATE DIPHOSPHATASE"/>
    <property type="match status" value="1"/>
</dbReference>
<dbReference type="InterPro" id="IPR015797">
    <property type="entry name" value="NUDIX_hydrolase-like_dom_sf"/>
</dbReference>
<dbReference type="Proteomes" id="UP000292886">
    <property type="component" value="Chromosome"/>
</dbReference>
<dbReference type="PRINTS" id="PR00502">
    <property type="entry name" value="NUDIXFAMILY"/>
</dbReference>
<dbReference type="RefSeq" id="WP_133364558.1">
    <property type="nucleotide sequence ID" value="NZ_CP037940.1"/>
</dbReference>
<dbReference type="CDD" id="cd18875">
    <property type="entry name" value="NUDIX_Hydrolase"/>
    <property type="match status" value="1"/>
</dbReference>
<dbReference type="Pfam" id="PF00293">
    <property type="entry name" value="NUDIX"/>
    <property type="match status" value="1"/>
</dbReference>
<keyword evidence="2" id="KW-0378">Hydrolase</keyword>
<dbReference type="InterPro" id="IPR000086">
    <property type="entry name" value="NUDIX_hydrolase_dom"/>
</dbReference>
<dbReference type="Gene3D" id="3.90.79.10">
    <property type="entry name" value="Nucleoside Triphosphate Pyrophosphohydrolase"/>
    <property type="match status" value="1"/>
</dbReference>
<organism evidence="4 5">
    <name type="scientific">Periweissella cryptocerci</name>
    <dbReference type="NCBI Taxonomy" id="2506420"/>
    <lineage>
        <taxon>Bacteria</taxon>
        <taxon>Bacillati</taxon>
        <taxon>Bacillota</taxon>
        <taxon>Bacilli</taxon>
        <taxon>Lactobacillales</taxon>
        <taxon>Lactobacillaceae</taxon>
        <taxon>Periweissella</taxon>
    </lineage>
</organism>
<sequence length="156" mass="17811">MAENRYQAIEITNMIMIENPVTHEILVEDRKNPKWPGVTFPGGHVEAGETVVESAYREALEETGLTIENPVMVGIKEWPLADGARYVVFLFKATAYTGEIKASREGEIFWTTREQLVDFVLPKTFKEMLPVFDDANISELALKNRNPDGVWETHWQ</sequence>
<dbReference type="KEGG" id="wei:EQG49_08630"/>
<dbReference type="AlphaFoldDB" id="A0A4P6YXB4"/>
<proteinExistence type="inferred from homology"/>
<dbReference type="OrthoDB" id="9008185at2"/>
<dbReference type="PROSITE" id="PS51462">
    <property type="entry name" value="NUDIX"/>
    <property type="match status" value="1"/>
</dbReference>
<protein>
    <submittedName>
        <fullName evidence="4">NUDIX domain-containing protein</fullName>
    </submittedName>
</protein>
<gene>
    <name evidence="4" type="ORF">EQG49_08630</name>
</gene>
<evidence type="ECO:0000256" key="2">
    <source>
        <dbReference type="ARBA" id="ARBA00022801"/>
    </source>
</evidence>